<dbReference type="Proteomes" id="UP001236258">
    <property type="component" value="Unassembled WGS sequence"/>
</dbReference>
<evidence type="ECO:0000256" key="2">
    <source>
        <dbReference type="ARBA" id="ARBA00007246"/>
    </source>
</evidence>
<dbReference type="RefSeq" id="WP_305946366.1">
    <property type="nucleotide sequence ID" value="NZ_JAUZVY010000007.1"/>
</dbReference>
<keyword evidence="4 10" id="KW-1003">Cell membrane</keyword>
<evidence type="ECO:0000256" key="7">
    <source>
        <dbReference type="ARBA" id="ARBA00022927"/>
    </source>
</evidence>
<proteinExistence type="inferred from homology"/>
<dbReference type="Gene3D" id="1.10.40.60">
    <property type="entry name" value="EpsJ-like"/>
    <property type="match status" value="2"/>
</dbReference>
<keyword evidence="9 10" id="KW-0472">Membrane</keyword>
<dbReference type="Pfam" id="PF21687">
    <property type="entry name" value="T2SSK_1st"/>
    <property type="match status" value="1"/>
</dbReference>
<keyword evidence="6 11" id="KW-0812">Transmembrane</keyword>
<evidence type="ECO:0000256" key="3">
    <source>
        <dbReference type="ARBA" id="ARBA00022448"/>
    </source>
</evidence>
<reference evidence="14 15" key="1">
    <citation type="submission" date="2023-08" db="EMBL/GenBank/DDBJ databases">
        <authorList>
            <person name="Joshi A."/>
            <person name="Thite S."/>
        </authorList>
    </citation>
    <scope>NUCLEOTIDE SEQUENCE [LARGE SCALE GENOMIC DNA]</scope>
    <source>
        <strain evidence="14 15">1E1</strain>
    </source>
</reference>
<dbReference type="InterPro" id="IPR005628">
    <property type="entry name" value="GspK"/>
</dbReference>
<dbReference type="InterPro" id="IPR049179">
    <property type="entry name" value="T2SSK_SAM-like_2nd"/>
</dbReference>
<comment type="caution">
    <text evidence="14">The sequence shown here is derived from an EMBL/GenBank/DDBJ whole genome shotgun (WGS) entry which is preliminary data.</text>
</comment>
<protein>
    <recommendedName>
        <fullName evidence="10">Type II secretion system protein K</fullName>
    </recommendedName>
</protein>
<dbReference type="InterPro" id="IPR038072">
    <property type="entry name" value="GspK_central_sf"/>
</dbReference>
<dbReference type="EMBL" id="JAUZVY010000007">
    <property type="protein sequence ID" value="MDP4530350.1"/>
    <property type="molecule type" value="Genomic_DNA"/>
</dbReference>
<feature type="transmembrane region" description="Helical" evidence="11">
    <location>
        <begin position="12"/>
        <end position="31"/>
    </location>
</feature>
<dbReference type="PANTHER" id="PTHR38831">
    <property type="entry name" value="TYPE II SECRETION SYSTEM PROTEIN K"/>
    <property type="match status" value="1"/>
</dbReference>
<name>A0ABT9GU79_9GAMM</name>
<evidence type="ECO:0000313" key="15">
    <source>
        <dbReference type="Proteomes" id="UP001236258"/>
    </source>
</evidence>
<evidence type="ECO:0000259" key="13">
    <source>
        <dbReference type="Pfam" id="PF21687"/>
    </source>
</evidence>
<dbReference type="PANTHER" id="PTHR38831:SF1">
    <property type="entry name" value="TYPE II SECRETION SYSTEM PROTEIN K-RELATED"/>
    <property type="match status" value="1"/>
</dbReference>
<dbReference type="Pfam" id="PF03934">
    <property type="entry name" value="T2SSK"/>
    <property type="match status" value="1"/>
</dbReference>
<evidence type="ECO:0000256" key="1">
    <source>
        <dbReference type="ARBA" id="ARBA00004533"/>
    </source>
</evidence>
<keyword evidence="5 10" id="KW-0997">Cell inner membrane</keyword>
<comment type="subcellular location">
    <subcellularLocation>
        <location evidence="1 10">Cell inner membrane</location>
    </subcellularLocation>
</comment>
<gene>
    <name evidence="14" type="primary">gspK</name>
    <name evidence="14" type="ORF">Q3O59_15065</name>
</gene>
<feature type="domain" description="T2SS protein K first SAM-like" evidence="13">
    <location>
        <begin position="103"/>
        <end position="217"/>
    </location>
</feature>
<dbReference type="SUPFAM" id="SSF158544">
    <property type="entry name" value="GspK insert domain-like"/>
    <property type="match status" value="2"/>
</dbReference>
<evidence type="ECO:0000313" key="14">
    <source>
        <dbReference type="EMBL" id="MDP4530350.1"/>
    </source>
</evidence>
<evidence type="ECO:0000256" key="11">
    <source>
        <dbReference type="SAM" id="Phobius"/>
    </source>
</evidence>
<evidence type="ECO:0000256" key="6">
    <source>
        <dbReference type="ARBA" id="ARBA00022692"/>
    </source>
</evidence>
<evidence type="ECO:0000259" key="12">
    <source>
        <dbReference type="Pfam" id="PF03934"/>
    </source>
</evidence>
<keyword evidence="15" id="KW-1185">Reference proteome</keyword>
<evidence type="ECO:0000256" key="8">
    <source>
        <dbReference type="ARBA" id="ARBA00022989"/>
    </source>
</evidence>
<comment type="similarity">
    <text evidence="2 10">Belongs to the GSP K family.</text>
</comment>
<sequence>MMRWQRQQGVALVMVLMIVAIVVVIAVSMSGRLQLTLQRQQNLQQQQQALWYGLGAEAFARQVLRRSLQGQETSHLGQDWAQQGAQFPVDDGTISGVISDLRSCFNLNALYLAPPPAGQAQPEASLEQRSFQRLLELVATELSMPAEFLMARIADWLDEDSLLRTAGSAEDDDYAALPYPYYAANTLMGSVTELRAIYEVTPDDYQLLQPYVCVIPDDQQLRINANTLTEETAVLLSAIVAELDVSAAMEVIASRPDNGFSSTDEFWGTGPLAGIEVEAAVKELITVQSEYYQLTARIGYQESGLRLESILRVQDGERVTVVARRIGGAG</sequence>
<dbReference type="NCBIfam" id="NF037980">
    <property type="entry name" value="T2SS_GspK"/>
    <property type="match status" value="1"/>
</dbReference>
<dbReference type="SUPFAM" id="SSF54523">
    <property type="entry name" value="Pili subunits"/>
    <property type="match status" value="1"/>
</dbReference>
<dbReference type="PIRSF" id="PIRSF002786">
    <property type="entry name" value="XcpX"/>
    <property type="match status" value="1"/>
</dbReference>
<feature type="domain" description="T2SS protein K second SAM-like" evidence="12">
    <location>
        <begin position="223"/>
        <end position="287"/>
    </location>
</feature>
<organism evidence="14 15">
    <name type="scientific">Alkalimonas delamerensis</name>
    <dbReference type="NCBI Taxonomy" id="265981"/>
    <lineage>
        <taxon>Bacteria</taxon>
        <taxon>Pseudomonadati</taxon>
        <taxon>Pseudomonadota</taxon>
        <taxon>Gammaproteobacteria</taxon>
        <taxon>Alkalimonas</taxon>
    </lineage>
</organism>
<evidence type="ECO:0000256" key="9">
    <source>
        <dbReference type="ARBA" id="ARBA00023136"/>
    </source>
</evidence>
<evidence type="ECO:0000256" key="10">
    <source>
        <dbReference type="PIRNR" id="PIRNR002786"/>
    </source>
</evidence>
<accession>A0ABT9GU79</accession>
<dbReference type="InterPro" id="IPR045584">
    <property type="entry name" value="Pilin-like"/>
</dbReference>
<evidence type="ECO:0000256" key="4">
    <source>
        <dbReference type="ARBA" id="ARBA00022475"/>
    </source>
</evidence>
<keyword evidence="7" id="KW-0653">Protein transport</keyword>
<keyword evidence="3 10" id="KW-0813">Transport</keyword>
<dbReference type="Gene3D" id="3.30.1300.30">
    <property type="entry name" value="GSPII I/J protein-like"/>
    <property type="match status" value="1"/>
</dbReference>
<evidence type="ECO:0000256" key="5">
    <source>
        <dbReference type="ARBA" id="ARBA00022519"/>
    </source>
</evidence>
<dbReference type="InterPro" id="IPR049031">
    <property type="entry name" value="T2SSK_SAM-like_1st"/>
</dbReference>
<keyword evidence="8 11" id="KW-1133">Transmembrane helix</keyword>